<proteinExistence type="predicted"/>
<organism evidence="2 3">
    <name type="scientific">Tanacetum coccineum</name>
    <dbReference type="NCBI Taxonomy" id="301880"/>
    <lineage>
        <taxon>Eukaryota</taxon>
        <taxon>Viridiplantae</taxon>
        <taxon>Streptophyta</taxon>
        <taxon>Embryophyta</taxon>
        <taxon>Tracheophyta</taxon>
        <taxon>Spermatophyta</taxon>
        <taxon>Magnoliopsida</taxon>
        <taxon>eudicotyledons</taxon>
        <taxon>Gunneridae</taxon>
        <taxon>Pentapetalae</taxon>
        <taxon>asterids</taxon>
        <taxon>campanulids</taxon>
        <taxon>Asterales</taxon>
        <taxon>Asteraceae</taxon>
        <taxon>Asteroideae</taxon>
        <taxon>Anthemideae</taxon>
        <taxon>Anthemidinae</taxon>
        <taxon>Tanacetum</taxon>
    </lineage>
</organism>
<accession>A0ABQ4Y024</accession>
<sequence>MHKSGSFLDHDKHLDLYNALMNSIGLDEEIEKGELDPAKVLKRKRGDDEDQDPPTNTEKEKKKRRRKYAETSKKSSTSKESSKGKTPPKTSKTSKFVNSDETVAEPVLEVAMDVEEPISDDVVNDADKPQDDADPKKDMFAWFKQPPRPENPDLEWNKDLNVDDGPEQTWFNDLFAMNRLKKDKITKAYLVGTVYKLLKGTCRSCIKLEYNIEQCYLALTDQLDWINTEGDICPYDLSKPLPLQGPPGHLTIPINFLFNNDLEYLKTGNKERKYTTSITKTKMARYELEGIEDMIPRLWSPISRHEVYSKMKILSVIRVKVDKQFGYGYLEEIMVRRVDQKEYTFKEGDFPRLHLNDIEDMLLLHTPPFPVPNVFEYRCTYEGGAFLKDEIIKNQRDLPRDIPIVRLGVLRHDIKRSKVRMRIIPTKTELTLEQSQQGAKNEVLNIIVILHNIHSDDGNPSSANIKQALRLKRESEHRKAEHELTTQSAR</sequence>
<evidence type="ECO:0000256" key="1">
    <source>
        <dbReference type="SAM" id="MobiDB-lite"/>
    </source>
</evidence>
<name>A0ABQ4Y024_9ASTR</name>
<reference evidence="2" key="2">
    <citation type="submission" date="2022-01" db="EMBL/GenBank/DDBJ databases">
        <authorList>
            <person name="Yamashiro T."/>
            <person name="Shiraishi A."/>
            <person name="Satake H."/>
            <person name="Nakayama K."/>
        </authorList>
    </citation>
    <scope>NUCLEOTIDE SEQUENCE</scope>
</reference>
<keyword evidence="3" id="KW-1185">Reference proteome</keyword>
<evidence type="ECO:0000313" key="2">
    <source>
        <dbReference type="EMBL" id="GJS70377.1"/>
    </source>
</evidence>
<gene>
    <name evidence="2" type="ORF">Tco_0703218</name>
</gene>
<reference evidence="2" key="1">
    <citation type="journal article" date="2022" name="Int. J. Mol. Sci.">
        <title>Draft Genome of Tanacetum Coccineum: Genomic Comparison of Closely Related Tanacetum-Family Plants.</title>
        <authorList>
            <person name="Yamashiro T."/>
            <person name="Shiraishi A."/>
            <person name="Nakayama K."/>
            <person name="Satake H."/>
        </authorList>
    </citation>
    <scope>NUCLEOTIDE SEQUENCE</scope>
</reference>
<feature type="region of interest" description="Disordered" evidence="1">
    <location>
        <begin position="26"/>
        <end position="101"/>
    </location>
</feature>
<dbReference type="Proteomes" id="UP001151760">
    <property type="component" value="Unassembled WGS sequence"/>
</dbReference>
<feature type="compositionally biased region" description="Basic and acidic residues" evidence="1">
    <location>
        <begin position="125"/>
        <end position="136"/>
    </location>
</feature>
<feature type="region of interest" description="Disordered" evidence="1">
    <location>
        <begin position="117"/>
        <end position="136"/>
    </location>
</feature>
<dbReference type="EMBL" id="BQNB010009930">
    <property type="protein sequence ID" value="GJS70377.1"/>
    <property type="molecule type" value="Genomic_DNA"/>
</dbReference>
<feature type="compositionally biased region" description="Low complexity" evidence="1">
    <location>
        <begin position="74"/>
        <end position="95"/>
    </location>
</feature>
<protein>
    <submittedName>
        <fullName evidence="2">Uncharacterized protein</fullName>
    </submittedName>
</protein>
<comment type="caution">
    <text evidence="2">The sequence shown here is derived from an EMBL/GenBank/DDBJ whole genome shotgun (WGS) entry which is preliminary data.</text>
</comment>
<evidence type="ECO:0000313" key="3">
    <source>
        <dbReference type="Proteomes" id="UP001151760"/>
    </source>
</evidence>